<proteinExistence type="predicted"/>
<accession>A0A5B8UM44</accession>
<dbReference type="OrthoDB" id="678448at2"/>
<name>A0A5B8UM44_9BACT</name>
<dbReference type="AlphaFoldDB" id="A0A5B8UM44"/>
<dbReference type="RefSeq" id="WP_146789050.1">
    <property type="nucleotide sequence ID" value="NZ_BAABIO010000003.1"/>
</dbReference>
<dbReference type="Proteomes" id="UP000321204">
    <property type="component" value="Chromosome"/>
</dbReference>
<protein>
    <submittedName>
        <fullName evidence="1">Uncharacterized protein</fullName>
    </submittedName>
</protein>
<dbReference type="EMBL" id="CP042433">
    <property type="protein sequence ID" value="QEC57105.1"/>
    <property type="molecule type" value="Genomic_DNA"/>
</dbReference>
<evidence type="ECO:0000313" key="2">
    <source>
        <dbReference type="Proteomes" id="UP000321204"/>
    </source>
</evidence>
<dbReference type="KEGG" id="fgg:FSB75_14735"/>
<sequence length="86" mass="9962">MNEHLHDAIRTLSKGDTRFAESFFRRPGGRRYLENISLILLHTLLPNATEKEAMYQGFVQVLDNMEERILHQLKGEEIVEEALHGS</sequence>
<keyword evidence="2" id="KW-1185">Reference proteome</keyword>
<organism evidence="1 2">
    <name type="scientific">Flavisolibacter ginsenosidimutans</name>
    <dbReference type="NCBI Taxonomy" id="661481"/>
    <lineage>
        <taxon>Bacteria</taxon>
        <taxon>Pseudomonadati</taxon>
        <taxon>Bacteroidota</taxon>
        <taxon>Chitinophagia</taxon>
        <taxon>Chitinophagales</taxon>
        <taxon>Chitinophagaceae</taxon>
        <taxon>Flavisolibacter</taxon>
    </lineage>
</organism>
<evidence type="ECO:0000313" key="1">
    <source>
        <dbReference type="EMBL" id="QEC57105.1"/>
    </source>
</evidence>
<gene>
    <name evidence="1" type="ORF">FSB75_14735</name>
</gene>
<reference evidence="1 2" key="1">
    <citation type="journal article" date="2015" name="Int. J. Syst. Evol. Microbiol.">
        <title>Flavisolibacter ginsenosidimutans sp. nov., with ginsenoside-converting activity isolated from soil used for cultivating ginseng.</title>
        <authorList>
            <person name="Zhao Y."/>
            <person name="Liu Q."/>
            <person name="Kang M.S."/>
            <person name="Jin F."/>
            <person name="Yu H."/>
            <person name="Im W.T."/>
        </authorList>
    </citation>
    <scope>NUCLEOTIDE SEQUENCE [LARGE SCALE GENOMIC DNA]</scope>
    <source>
        <strain evidence="1 2">Gsoil 636</strain>
    </source>
</reference>